<dbReference type="InterPro" id="IPR011083">
    <property type="entry name" value="Phage_tail_collar_dom"/>
</dbReference>
<evidence type="ECO:0000259" key="1">
    <source>
        <dbReference type="Pfam" id="PF07484"/>
    </source>
</evidence>
<evidence type="ECO:0000313" key="2">
    <source>
        <dbReference type="EMBL" id="DAD73283.1"/>
    </source>
</evidence>
<reference evidence="2" key="1">
    <citation type="journal article" date="2021" name="Proc. Natl. Acad. Sci. U.S.A.">
        <title>A Catalog of Tens of Thousands of Viruses from Human Metagenomes Reveals Hidden Associations with Chronic Diseases.</title>
        <authorList>
            <person name="Tisza M.J."/>
            <person name="Buck C.B."/>
        </authorList>
    </citation>
    <scope>NUCLEOTIDE SEQUENCE</scope>
    <source>
        <strain evidence="2">CtOIB27</strain>
    </source>
</reference>
<dbReference type="SUPFAM" id="SSF88874">
    <property type="entry name" value="Receptor-binding domain of short tail fibre protein gp12"/>
    <property type="match status" value="1"/>
</dbReference>
<feature type="domain" description="Phage tail collar" evidence="1">
    <location>
        <begin position="97"/>
        <end position="122"/>
    </location>
</feature>
<protein>
    <submittedName>
        <fullName evidence="2">Tail collar domain protein</fullName>
    </submittedName>
</protein>
<dbReference type="Gene3D" id="3.90.1340.10">
    <property type="entry name" value="Phage tail collar domain"/>
    <property type="match status" value="1"/>
</dbReference>
<organism evidence="2">
    <name type="scientific">Siphoviridae sp. ctOIB27</name>
    <dbReference type="NCBI Taxonomy" id="2826308"/>
    <lineage>
        <taxon>Viruses</taxon>
        <taxon>Duplodnaviria</taxon>
        <taxon>Heunggongvirae</taxon>
        <taxon>Uroviricota</taxon>
        <taxon>Caudoviricetes</taxon>
    </lineage>
</organism>
<accession>A0A8S5LTV6</accession>
<dbReference type="EMBL" id="BK014734">
    <property type="protein sequence ID" value="DAD73283.1"/>
    <property type="molecule type" value="Genomic_DNA"/>
</dbReference>
<sequence>MQDRQGTNDLANGAVRYGVYDASGNRLRYEWIRPEDEPLEAGTPLTAGNLLTEQSAAKIWRAGDAPANPMVNEAFGKLSEPNYHVGDILTTVRVLSAPWHACDGSTFDQTAYPALYAALGGTTLPTISYSSDTTTYIKMADD</sequence>
<dbReference type="Pfam" id="PF07484">
    <property type="entry name" value="Collar"/>
    <property type="match status" value="1"/>
</dbReference>
<proteinExistence type="predicted"/>
<dbReference type="InterPro" id="IPR037053">
    <property type="entry name" value="Phage_tail_collar_dom_sf"/>
</dbReference>
<name>A0A8S5LTV6_9CAUD</name>